<evidence type="ECO:0000256" key="2">
    <source>
        <dbReference type="ARBA" id="ARBA00022448"/>
    </source>
</evidence>
<feature type="transmembrane region" description="Helical" evidence="8">
    <location>
        <begin position="217"/>
        <end position="237"/>
    </location>
</feature>
<feature type="domain" description="Major facilitator superfamily (MFS) profile" evidence="9">
    <location>
        <begin position="30"/>
        <end position="490"/>
    </location>
</feature>
<comment type="caution">
    <text evidence="10">The sequence shown here is derived from an EMBL/GenBank/DDBJ whole genome shotgun (WGS) entry which is preliminary data.</text>
</comment>
<evidence type="ECO:0000256" key="6">
    <source>
        <dbReference type="ARBA" id="ARBA00023136"/>
    </source>
</evidence>
<dbReference type="SUPFAM" id="SSF103473">
    <property type="entry name" value="MFS general substrate transporter"/>
    <property type="match status" value="1"/>
</dbReference>
<evidence type="ECO:0000256" key="1">
    <source>
        <dbReference type="ARBA" id="ARBA00004651"/>
    </source>
</evidence>
<feature type="transmembrane region" description="Helical" evidence="8">
    <location>
        <begin position="28"/>
        <end position="52"/>
    </location>
</feature>
<dbReference type="InterPro" id="IPR005829">
    <property type="entry name" value="Sugar_transporter_CS"/>
</dbReference>
<dbReference type="InterPro" id="IPR036259">
    <property type="entry name" value="MFS_trans_sf"/>
</dbReference>
<dbReference type="NCBIfam" id="TIGR00711">
    <property type="entry name" value="efflux_EmrB"/>
    <property type="match status" value="1"/>
</dbReference>
<dbReference type="PANTHER" id="PTHR42718">
    <property type="entry name" value="MAJOR FACILITATOR SUPERFAMILY MULTIDRUG TRANSPORTER MFSC"/>
    <property type="match status" value="1"/>
</dbReference>
<dbReference type="OrthoDB" id="4668943at2"/>
<feature type="transmembrane region" description="Helical" evidence="8">
    <location>
        <begin position="96"/>
        <end position="114"/>
    </location>
</feature>
<keyword evidence="6 8" id="KW-0472">Membrane</keyword>
<reference evidence="10 11" key="1">
    <citation type="submission" date="2018-08" db="EMBL/GenBank/DDBJ databases">
        <title>Aeromicrobium sp. M2KJ-4, whole genome shotgun sequence.</title>
        <authorList>
            <person name="Tuo L."/>
        </authorList>
    </citation>
    <scope>NUCLEOTIDE SEQUENCE [LARGE SCALE GENOMIC DNA]</scope>
    <source>
        <strain evidence="10 11">M2KJ-4</strain>
    </source>
</reference>
<feature type="transmembrane region" description="Helical" evidence="8">
    <location>
        <begin position="182"/>
        <end position="205"/>
    </location>
</feature>
<dbReference type="EMBL" id="QUBR01000001">
    <property type="protein sequence ID" value="REK72659.1"/>
    <property type="molecule type" value="Genomic_DNA"/>
</dbReference>
<dbReference type="InterPro" id="IPR020846">
    <property type="entry name" value="MFS_dom"/>
</dbReference>
<feature type="transmembrane region" description="Helical" evidence="8">
    <location>
        <begin position="375"/>
        <end position="395"/>
    </location>
</feature>
<dbReference type="InterPro" id="IPR004638">
    <property type="entry name" value="EmrB-like"/>
</dbReference>
<dbReference type="RefSeq" id="WP_119702772.1">
    <property type="nucleotide sequence ID" value="NZ_JBHSOI010000001.1"/>
</dbReference>
<keyword evidence="5 8" id="KW-1133">Transmembrane helix</keyword>
<accession>A0A371P9Q1</accession>
<feature type="transmembrane region" description="Helical" evidence="8">
    <location>
        <begin position="350"/>
        <end position="369"/>
    </location>
</feature>
<dbReference type="Gene3D" id="1.20.1250.20">
    <property type="entry name" value="MFS general substrate transporter like domains"/>
    <property type="match status" value="1"/>
</dbReference>
<feature type="transmembrane region" description="Helical" evidence="8">
    <location>
        <begin position="243"/>
        <end position="266"/>
    </location>
</feature>
<dbReference type="Gene3D" id="1.20.1720.10">
    <property type="entry name" value="Multidrug resistance protein D"/>
    <property type="match status" value="1"/>
</dbReference>
<feature type="transmembrane region" description="Helical" evidence="8">
    <location>
        <begin position="467"/>
        <end position="486"/>
    </location>
</feature>
<feature type="transmembrane region" description="Helical" evidence="8">
    <location>
        <begin position="287"/>
        <end position="310"/>
    </location>
</feature>
<dbReference type="CDD" id="cd17321">
    <property type="entry name" value="MFS_MMR_MDR_like"/>
    <property type="match status" value="1"/>
</dbReference>
<organism evidence="10 11">
    <name type="scientific">Aeromicrobium endophyticum</name>
    <dbReference type="NCBI Taxonomy" id="2292704"/>
    <lineage>
        <taxon>Bacteria</taxon>
        <taxon>Bacillati</taxon>
        <taxon>Actinomycetota</taxon>
        <taxon>Actinomycetes</taxon>
        <taxon>Propionibacteriales</taxon>
        <taxon>Nocardioidaceae</taxon>
        <taxon>Aeromicrobium</taxon>
    </lineage>
</organism>
<evidence type="ECO:0000313" key="10">
    <source>
        <dbReference type="EMBL" id="REK72659.1"/>
    </source>
</evidence>
<keyword evidence="4 8" id="KW-0812">Transmembrane</keyword>
<dbReference type="Proteomes" id="UP000265581">
    <property type="component" value="Unassembled WGS sequence"/>
</dbReference>
<protein>
    <submittedName>
        <fullName evidence="10">MFS transporter</fullName>
    </submittedName>
</protein>
<evidence type="ECO:0000256" key="4">
    <source>
        <dbReference type="ARBA" id="ARBA00022692"/>
    </source>
</evidence>
<dbReference type="PROSITE" id="PS50850">
    <property type="entry name" value="MFS"/>
    <property type="match status" value="1"/>
</dbReference>
<dbReference type="PROSITE" id="PS00216">
    <property type="entry name" value="SUGAR_TRANSPORT_1"/>
    <property type="match status" value="1"/>
</dbReference>
<dbReference type="PANTHER" id="PTHR42718:SF46">
    <property type="entry name" value="BLR6921 PROTEIN"/>
    <property type="match status" value="1"/>
</dbReference>
<keyword evidence="2" id="KW-0813">Transport</keyword>
<feature type="transmembrane region" description="Helical" evidence="8">
    <location>
        <begin position="126"/>
        <end position="144"/>
    </location>
</feature>
<dbReference type="GO" id="GO:0005886">
    <property type="term" value="C:plasma membrane"/>
    <property type="evidence" value="ECO:0007669"/>
    <property type="project" value="UniProtKB-SubCell"/>
</dbReference>
<keyword evidence="11" id="KW-1185">Reference proteome</keyword>
<gene>
    <name evidence="10" type="ORF">DX116_03360</name>
</gene>
<evidence type="ECO:0000259" key="9">
    <source>
        <dbReference type="PROSITE" id="PS50850"/>
    </source>
</evidence>
<name>A0A371P9Q1_9ACTN</name>
<evidence type="ECO:0000256" key="3">
    <source>
        <dbReference type="ARBA" id="ARBA00022475"/>
    </source>
</evidence>
<feature type="transmembrane region" description="Helical" evidence="8">
    <location>
        <begin position="67"/>
        <end position="84"/>
    </location>
</feature>
<dbReference type="GO" id="GO:0022857">
    <property type="term" value="F:transmembrane transporter activity"/>
    <property type="evidence" value="ECO:0007669"/>
    <property type="project" value="InterPro"/>
</dbReference>
<proteinExistence type="predicted"/>
<dbReference type="Pfam" id="PF07690">
    <property type="entry name" value="MFS_1"/>
    <property type="match status" value="1"/>
</dbReference>
<evidence type="ECO:0000256" key="7">
    <source>
        <dbReference type="SAM" id="MobiDB-lite"/>
    </source>
</evidence>
<dbReference type="InterPro" id="IPR011701">
    <property type="entry name" value="MFS"/>
</dbReference>
<sequence length="502" mass="51176">MAQTTTMDGVREPSAPGPADNPHHATRWLILGVIALAQLIVVLDATIVNIALPTAQEALGFSNDNRQWIVTGYALAFGSLLLVGGRLSDLVGRRSMFVTGLIGFAAASAVGGAAQNFEVLVGARVAQGVFGALLAPAALSLLTVTFTDAAERAKAFAIFGAISGAGGAIGLILGGALTEYLSWRWCLYVNVPLAIIAVIGAALLLKKQHRPDDVKGIDVPGSLVVVAGLVSFVYGLASAESDGWGAATTLVCIGAGLALLAVFAVIESRVSDPLLPLHIVWDRTRGASFLVVAFVGIGLFAVFLFLTYYVSLTLGYSPLKTGFSFVPMILGIMATATGSAGLVARIGPKIPVFVGMMLAAIGMVLFAQLEVDSTYALHILPGLIITGLGIGLSIAPAFSAATSGVDAEHAGVASASVNTFQQIGGSIGTAVLSAFAASATSDYLSGLGRAPSKADQALAAVDGYTTVFWWAAGVFVVGAVICGALFRPGPVAVNPDAPVLAH</sequence>
<evidence type="ECO:0000256" key="5">
    <source>
        <dbReference type="ARBA" id="ARBA00022989"/>
    </source>
</evidence>
<comment type="subcellular location">
    <subcellularLocation>
        <location evidence="1">Cell membrane</location>
        <topology evidence="1">Multi-pass membrane protein</topology>
    </subcellularLocation>
</comment>
<dbReference type="AlphaFoldDB" id="A0A371P9Q1"/>
<evidence type="ECO:0000256" key="8">
    <source>
        <dbReference type="SAM" id="Phobius"/>
    </source>
</evidence>
<feature type="transmembrane region" description="Helical" evidence="8">
    <location>
        <begin position="156"/>
        <end position="176"/>
    </location>
</feature>
<feature type="transmembrane region" description="Helical" evidence="8">
    <location>
        <begin position="322"/>
        <end position="343"/>
    </location>
</feature>
<keyword evidence="3" id="KW-1003">Cell membrane</keyword>
<evidence type="ECO:0000313" key="11">
    <source>
        <dbReference type="Proteomes" id="UP000265581"/>
    </source>
</evidence>
<feature type="region of interest" description="Disordered" evidence="7">
    <location>
        <begin position="1"/>
        <end position="20"/>
    </location>
</feature>